<gene>
    <name evidence="1" type="primary">P0648C09.8</name>
</gene>
<sequence>MAVKKINFDKLICGRTLVINGSTLHRSPRPIDKSDDTATRLLVPRLARRLYNICDRITCCFWWYDIVAVHAENDHVELREIRIILQRLDQQRLCIGFSWRRDTFSVSLPALEQR</sequence>
<reference evidence="1" key="1">
    <citation type="submission" date="2001-07" db="EMBL/GenBank/DDBJ databases">
        <title>Oryza sativa nipponbare(GA3) genomic DNA, chromosome 1, PAC clone:P0648C09.</title>
        <authorList>
            <person name="Sasaki T."/>
            <person name="Matsumoto T."/>
            <person name="Yamamoto K."/>
        </authorList>
    </citation>
    <scope>NUCLEOTIDE SEQUENCE</scope>
</reference>
<evidence type="ECO:0000313" key="1">
    <source>
        <dbReference type="EMBL" id="BAB86219.1"/>
    </source>
</evidence>
<protein>
    <submittedName>
        <fullName evidence="1">p0648C09.8 protein</fullName>
    </submittedName>
</protein>
<organism evidence="1">
    <name type="scientific">Oryza sativa subsp. japonica</name>
    <name type="common">Rice</name>
    <dbReference type="NCBI Taxonomy" id="39947"/>
    <lineage>
        <taxon>Eukaryota</taxon>
        <taxon>Viridiplantae</taxon>
        <taxon>Streptophyta</taxon>
        <taxon>Embryophyta</taxon>
        <taxon>Tracheophyta</taxon>
        <taxon>Spermatophyta</taxon>
        <taxon>Magnoliopsida</taxon>
        <taxon>Liliopsida</taxon>
        <taxon>Poales</taxon>
        <taxon>Poaceae</taxon>
        <taxon>BOP clade</taxon>
        <taxon>Oryzoideae</taxon>
        <taxon>Oryzeae</taxon>
        <taxon>Oryzinae</taxon>
        <taxon>Oryza</taxon>
        <taxon>Oryza sativa</taxon>
    </lineage>
</organism>
<accession>Q8RYZ2</accession>
<dbReference type="AlphaFoldDB" id="Q8RYZ2"/>
<name>Q8RYZ2_ORYSJ</name>
<dbReference type="EMBL" id="AP003922">
    <property type="protein sequence ID" value="BAB86219.1"/>
    <property type="molecule type" value="Genomic_DNA"/>
</dbReference>
<proteinExistence type="predicted"/>